<name>A0A5N6MQI3_9MICC</name>
<dbReference type="Gene3D" id="3.10.129.10">
    <property type="entry name" value="Hotdog Thioesterase"/>
    <property type="match status" value="1"/>
</dbReference>
<comment type="caution">
    <text evidence="1">The sequence shown here is derived from an EMBL/GenBank/DDBJ whole genome shotgun (WGS) entry which is preliminary data.</text>
</comment>
<sequence length="162" mass="17837">MEGMSVHRFPIQLRFGDQDPNGHVNNVAFVQFLEEARVQLGLLPLPEDAGGPGSFRDLTGDRAAIYVARQEIEYRAPLLHRRDPVWVDVWVTRLGSSSLSYGFRLADEDASTVYAYAEAAMVQVEAASGTPTPLTSEQRQVLHGWLGDPVPFRAAASAGQER</sequence>
<dbReference type="CDD" id="cd00586">
    <property type="entry name" value="4HBT"/>
    <property type="match status" value="1"/>
</dbReference>
<dbReference type="GO" id="GO:0047617">
    <property type="term" value="F:fatty acyl-CoA hydrolase activity"/>
    <property type="evidence" value="ECO:0007669"/>
    <property type="project" value="TreeGrafter"/>
</dbReference>
<organism evidence="1 2">
    <name type="scientific">Arthrobacter yangruifuii</name>
    <dbReference type="NCBI Taxonomy" id="2606616"/>
    <lineage>
        <taxon>Bacteria</taxon>
        <taxon>Bacillati</taxon>
        <taxon>Actinomycetota</taxon>
        <taxon>Actinomycetes</taxon>
        <taxon>Micrococcales</taxon>
        <taxon>Micrococcaceae</taxon>
        <taxon>Arthrobacter</taxon>
    </lineage>
</organism>
<gene>
    <name evidence="1" type="ORF">GD627_06670</name>
</gene>
<dbReference type="AlphaFoldDB" id="A0A5N6MQI3"/>
<dbReference type="InterPro" id="IPR050563">
    <property type="entry name" value="4-hydroxybenzoyl-CoA_TE"/>
</dbReference>
<evidence type="ECO:0000313" key="1">
    <source>
        <dbReference type="EMBL" id="KAD3720499.1"/>
    </source>
</evidence>
<dbReference type="Pfam" id="PF13279">
    <property type="entry name" value="4HBT_2"/>
    <property type="match status" value="1"/>
</dbReference>
<dbReference type="Proteomes" id="UP000326852">
    <property type="component" value="Unassembled WGS sequence"/>
</dbReference>
<keyword evidence="2" id="KW-1185">Reference proteome</keyword>
<reference evidence="1 2" key="1">
    <citation type="submission" date="2019-08" db="EMBL/GenBank/DDBJ databases">
        <title>Arthrobacter sp. nov., isolated from plateau pika and Tibetan wild ass.</title>
        <authorList>
            <person name="Ge Y."/>
        </authorList>
    </citation>
    <scope>NUCLEOTIDE SEQUENCE [LARGE SCALE GENOMIC DNA]</scope>
    <source>
        <strain evidence="1 2">785</strain>
    </source>
</reference>
<proteinExistence type="predicted"/>
<dbReference type="InterPro" id="IPR029069">
    <property type="entry name" value="HotDog_dom_sf"/>
</dbReference>
<accession>A0A5N6MQI3</accession>
<protein>
    <submittedName>
        <fullName evidence="1">Acyl-CoA thioesterase</fullName>
    </submittedName>
</protein>
<dbReference type="PANTHER" id="PTHR31793">
    <property type="entry name" value="4-HYDROXYBENZOYL-COA THIOESTERASE FAMILY MEMBER"/>
    <property type="match status" value="1"/>
</dbReference>
<dbReference type="EMBL" id="VTFX01000003">
    <property type="protein sequence ID" value="KAD3720499.1"/>
    <property type="molecule type" value="Genomic_DNA"/>
</dbReference>
<dbReference type="SUPFAM" id="SSF54637">
    <property type="entry name" value="Thioesterase/thiol ester dehydrase-isomerase"/>
    <property type="match status" value="1"/>
</dbReference>
<evidence type="ECO:0000313" key="2">
    <source>
        <dbReference type="Proteomes" id="UP000326852"/>
    </source>
</evidence>
<dbReference type="PANTHER" id="PTHR31793:SF24">
    <property type="entry name" value="LONG-CHAIN ACYL-COA THIOESTERASE FADM"/>
    <property type="match status" value="1"/>
</dbReference>